<organism evidence="13 15">
    <name type="scientific">Capnocytophaga haemolytica</name>
    <dbReference type="NCBI Taxonomy" id="45243"/>
    <lineage>
        <taxon>Bacteria</taxon>
        <taxon>Pseudomonadati</taxon>
        <taxon>Bacteroidota</taxon>
        <taxon>Flavobacteriia</taxon>
        <taxon>Flavobacteriales</taxon>
        <taxon>Flavobacteriaceae</taxon>
        <taxon>Capnocytophaga</taxon>
    </lineage>
</organism>
<keyword evidence="8 10" id="KW-1133">Transmembrane helix</keyword>
<dbReference type="InterPro" id="IPR045585">
    <property type="entry name" value="CdaA_N"/>
</dbReference>
<feature type="transmembrane region" description="Helical" evidence="10">
    <location>
        <begin position="35"/>
        <end position="53"/>
    </location>
</feature>
<keyword evidence="5 10" id="KW-0548">Nucleotidyltransferase</keyword>
<keyword evidence="6 10" id="KW-0547">Nucleotide-binding</keyword>
<dbReference type="InterPro" id="IPR014046">
    <property type="entry name" value="C-di-AMP_synthase"/>
</dbReference>
<evidence type="ECO:0000313" key="12">
    <source>
        <dbReference type="EMBL" id="AMD85375.1"/>
    </source>
</evidence>
<gene>
    <name evidence="10" type="primary">dacA</name>
    <name evidence="12" type="ORF">AXF12_07540</name>
    <name evidence="13" type="ORF">SAMEA44541418_00190</name>
</gene>
<name>A0AAX2GUH8_9FLAO</name>
<keyword evidence="9 10" id="KW-0472">Membrane</keyword>
<dbReference type="InterPro" id="IPR034701">
    <property type="entry name" value="CdaA"/>
</dbReference>
<protein>
    <recommendedName>
        <fullName evidence="10">Diadenylate cyclase</fullName>
        <shortName evidence="10">DAC</shortName>
        <ecNumber evidence="10">2.7.7.85</ecNumber>
    </recommendedName>
    <alternativeName>
        <fullName evidence="10">Cyclic-di-AMP synthase</fullName>
        <shortName evidence="10">c-di-AMP synthase</shortName>
    </alternativeName>
</protein>
<evidence type="ECO:0000259" key="11">
    <source>
        <dbReference type="PROSITE" id="PS51794"/>
    </source>
</evidence>
<evidence type="ECO:0000313" key="13">
    <source>
        <dbReference type="EMBL" id="SNV02336.1"/>
    </source>
</evidence>
<dbReference type="EMBL" id="LT906449">
    <property type="protein sequence ID" value="SNV02336.1"/>
    <property type="molecule type" value="Genomic_DNA"/>
</dbReference>
<evidence type="ECO:0000256" key="8">
    <source>
        <dbReference type="ARBA" id="ARBA00022989"/>
    </source>
</evidence>
<dbReference type="Pfam" id="PF19293">
    <property type="entry name" value="CdaA_N"/>
    <property type="match status" value="1"/>
</dbReference>
<comment type="function">
    <text evidence="10">Catalyzes the condensation of 2 ATP molecules into cyclic di-AMP (c-di-AMP), a second messenger used to regulate differing processes in different bacteria.</text>
</comment>
<proteinExistence type="inferred from homology"/>
<dbReference type="Proteomes" id="UP000065822">
    <property type="component" value="Chromosome"/>
</dbReference>
<dbReference type="PANTHER" id="PTHR34185:SF1">
    <property type="entry name" value="DIADENYLATE CYCLASE"/>
    <property type="match status" value="1"/>
</dbReference>
<dbReference type="EMBL" id="CP014227">
    <property type="protein sequence ID" value="AMD85375.1"/>
    <property type="molecule type" value="Genomic_DNA"/>
</dbReference>
<evidence type="ECO:0000256" key="3">
    <source>
        <dbReference type="ARBA" id="ARBA00022679"/>
    </source>
</evidence>
<comment type="similarity">
    <text evidence="10">Belongs to the adenylate cyclase family. DacA/CdaA subfamily.</text>
</comment>
<evidence type="ECO:0000313" key="15">
    <source>
        <dbReference type="Proteomes" id="UP000215539"/>
    </source>
</evidence>
<keyword evidence="14" id="KW-1185">Reference proteome</keyword>
<dbReference type="PROSITE" id="PS51794">
    <property type="entry name" value="DAC"/>
    <property type="match status" value="1"/>
</dbReference>
<dbReference type="EC" id="2.7.7.85" evidence="10"/>
<evidence type="ECO:0000256" key="1">
    <source>
        <dbReference type="ARBA" id="ARBA00000877"/>
    </source>
</evidence>
<evidence type="ECO:0000256" key="7">
    <source>
        <dbReference type="ARBA" id="ARBA00022840"/>
    </source>
</evidence>
<evidence type="ECO:0000256" key="4">
    <source>
        <dbReference type="ARBA" id="ARBA00022692"/>
    </source>
</evidence>
<dbReference type="InterPro" id="IPR036888">
    <property type="entry name" value="DNA_integrity_DisA_N_sf"/>
</dbReference>
<dbReference type="PANTHER" id="PTHR34185">
    <property type="entry name" value="DIADENYLATE CYCLASE"/>
    <property type="match status" value="1"/>
</dbReference>
<keyword evidence="3 10" id="KW-0808">Transferase</keyword>
<dbReference type="Gene3D" id="3.40.1700.10">
    <property type="entry name" value="DNA integrity scanning protein, DisA, N-terminal domain"/>
    <property type="match status" value="1"/>
</dbReference>
<dbReference type="GO" id="GO:0005524">
    <property type="term" value="F:ATP binding"/>
    <property type="evidence" value="ECO:0007669"/>
    <property type="project" value="UniProtKB-UniRule"/>
</dbReference>
<evidence type="ECO:0000313" key="14">
    <source>
        <dbReference type="Proteomes" id="UP000065822"/>
    </source>
</evidence>
<dbReference type="GO" id="GO:0106408">
    <property type="term" value="F:diadenylate cyclase activity"/>
    <property type="evidence" value="ECO:0007669"/>
    <property type="project" value="UniProtKB-EC"/>
</dbReference>
<evidence type="ECO:0000256" key="6">
    <source>
        <dbReference type="ARBA" id="ARBA00022741"/>
    </source>
</evidence>
<dbReference type="GO" id="GO:0004016">
    <property type="term" value="F:adenylate cyclase activity"/>
    <property type="evidence" value="ECO:0007669"/>
    <property type="project" value="UniProtKB-UniRule"/>
</dbReference>
<feature type="transmembrane region" description="Helical" evidence="10">
    <location>
        <begin position="59"/>
        <end position="80"/>
    </location>
</feature>
<keyword evidence="4 10" id="KW-0812">Transmembrane</keyword>
<dbReference type="InterPro" id="IPR050338">
    <property type="entry name" value="DisA"/>
</dbReference>
<dbReference type="Pfam" id="PF02457">
    <property type="entry name" value="DAC"/>
    <property type="match status" value="1"/>
</dbReference>
<feature type="domain" description="DAC" evidence="11">
    <location>
        <begin position="81"/>
        <end position="249"/>
    </location>
</feature>
<dbReference type="InterPro" id="IPR003390">
    <property type="entry name" value="DNA_integrity_scan_DisA_N"/>
</dbReference>
<dbReference type="KEGG" id="chg:AXF12_07540"/>
<dbReference type="HAMAP" id="MF_01499">
    <property type="entry name" value="DacA"/>
    <property type="match status" value="1"/>
</dbReference>
<dbReference type="SUPFAM" id="SSF143597">
    <property type="entry name" value="YojJ-like"/>
    <property type="match status" value="1"/>
</dbReference>
<comment type="catalytic activity">
    <reaction evidence="1 10">
        <text>2 ATP = 3',3'-c-di-AMP + 2 diphosphate</text>
        <dbReference type="Rhea" id="RHEA:35655"/>
        <dbReference type="ChEBI" id="CHEBI:30616"/>
        <dbReference type="ChEBI" id="CHEBI:33019"/>
        <dbReference type="ChEBI" id="CHEBI:71500"/>
        <dbReference type="EC" id="2.7.7.85"/>
    </reaction>
</comment>
<keyword evidence="7 10" id="KW-0067">ATP-binding</keyword>
<evidence type="ECO:0000256" key="9">
    <source>
        <dbReference type="ARBA" id="ARBA00023136"/>
    </source>
</evidence>
<reference evidence="13 15" key="2">
    <citation type="submission" date="2017-06" db="EMBL/GenBank/DDBJ databases">
        <authorList>
            <consortium name="Pathogen Informatics"/>
        </authorList>
    </citation>
    <scope>NUCLEOTIDE SEQUENCE [LARGE SCALE GENOMIC DNA]</scope>
    <source>
        <strain evidence="13 15">NCTC12947</strain>
    </source>
</reference>
<comment type="subunit">
    <text evidence="10">Probably a homodimer.</text>
</comment>
<feature type="transmembrane region" description="Helical" evidence="10">
    <location>
        <begin position="6"/>
        <end position="28"/>
    </location>
</feature>
<evidence type="ECO:0000256" key="10">
    <source>
        <dbReference type="HAMAP-Rule" id="MF_01499"/>
    </source>
</evidence>
<reference evidence="12 14" key="1">
    <citation type="submission" date="2016-02" db="EMBL/GenBank/DDBJ databases">
        <authorList>
            <person name="Holder M.E."/>
            <person name="Ajami N.J."/>
            <person name="Petrosino J.F."/>
        </authorList>
    </citation>
    <scope>NUCLEOTIDE SEQUENCE [LARGE SCALE GENOMIC DNA]</scope>
    <source>
        <strain evidence="12 14">CCUG 32990</strain>
    </source>
</reference>
<dbReference type="AlphaFoldDB" id="A0AAX2GUH8"/>
<dbReference type="Proteomes" id="UP000215539">
    <property type="component" value="Chromosome 1"/>
</dbReference>
<evidence type="ECO:0000256" key="2">
    <source>
        <dbReference type="ARBA" id="ARBA00022475"/>
    </source>
</evidence>
<keyword evidence="2 10" id="KW-1003">Cell membrane</keyword>
<evidence type="ECO:0000256" key="5">
    <source>
        <dbReference type="ARBA" id="ARBA00022695"/>
    </source>
</evidence>
<accession>A0AAX2GUH8</accession>
<dbReference type="GO" id="GO:0006171">
    <property type="term" value="P:cAMP biosynthetic process"/>
    <property type="evidence" value="ECO:0007669"/>
    <property type="project" value="InterPro"/>
</dbReference>
<dbReference type="RefSeq" id="WP_066429879.1">
    <property type="nucleotide sequence ID" value="NZ_CP014227.1"/>
</dbReference>
<dbReference type="PIRSF" id="PIRSF004793">
    <property type="entry name" value="UCP004793"/>
    <property type="match status" value="1"/>
</dbReference>
<sequence length="262" mass="29491">MKLFDVLEISIADILDILLFAVLLYYIYRLIKGTVAINIFMGIVIIYLIWKITEAFQMQLLSSILGQFIGVGVFALIVVFQQEIRSFLLTLGSTNITARNKFSQLFHSFKPKEISLEIDGLVSVCQKLSSTNTGALIVLERNVPLDFVTETGDKVNIEFCEPIIESIFYKNSPLHDGAIVIRDNHIIATRVILPVVGENQLPKRYGLRHRAAISITEKTDATALVVSEETGRISYFKGGSFVKYKDIANLIELIKQDFRLIS</sequence>
<comment type="caution">
    <text evidence="10">Lacks conserved residue(s) required for the propagation of feature annotation.</text>
</comment>